<feature type="transmembrane region" description="Helical" evidence="5">
    <location>
        <begin position="343"/>
        <end position="363"/>
    </location>
</feature>
<accession>A0ABR0IZU4</accession>
<feature type="transmembrane region" description="Helical" evidence="5">
    <location>
        <begin position="199"/>
        <end position="221"/>
    </location>
</feature>
<dbReference type="EMBL" id="JAVRRF010000028">
    <property type="protein sequence ID" value="KAK5052815.1"/>
    <property type="molecule type" value="Genomic_DNA"/>
</dbReference>
<dbReference type="CDD" id="cd09317">
    <property type="entry name" value="TDT_Mae1_like"/>
    <property type="match status" value="1"/>
</dbReference>
<evidence type="ECO:0000256" key="1">
    <source>
        <dbReference type="ARBA" id="ARBA00004141"/>
    </source>
</evidence>
<name>A0ABR0IZU4_9EURO</name>
<feature type="transmembrane region" description="Helical" evidence="5">
    <location>
        <begin position="166"/>
        <end position="187"/>
    </location>
</feature>
<keyword evidence="2 5" id="KW-0812">Transmembrane</keyword>
<dbReference type="InterPro" id="IPR030185">
    <property type="entry name" value="Mae1"/>
</dbReference>
<dbReference type="PANTHER" id="PTHR31162:SF0">
    <property type="entry name" value="MALIC ACID TRANSPORT PROTEIN"/>
    <property type="match status" value="1"/>
</dbReference>
<evidence type="ECO:0008006" key="8">
    <source>
        <dbReference type="Google" id="ProtNLM"/>
    </source>
</evidence>
<evidence type="ECO:0000313" key="7">
    <source>
        <dbReference type="Proteomes" id="UP001345691"/>
    </source>
</evidence>
<feature type="transmembrane region" description="Helical" evidence="5">
    <location>
        <begin position="319"/>
        <end position="337"/>
    </location>
</feature>
<feature type="transmembrane region" description="Helical" evidence="5">
    <location>
        <begin position="100"/>
        <end position="122"/>
    </location>
</feature>
<protein>
    <recommendedName>
        <fullName evidence="8">Malic acid transport protein</fullName>
    </recommendedName>
</protein>
<keyword evidence="4 5" id="KW-0472">Membrane</keyword>
<proteinExistence type="predicted"/>
<evidence type="ECO:0000256" key="2">
    <source>
        <dbReference type="ARBA" id="ARBA00022692"/>
    </source>
</evidence>
<dbReference type="Pfam" id="PF03595">
    <property type="entry name" value="SLAC1"/>
    <property type="match status" value="1"/>
</dbReference>
<comment type="subcellular location">
    <subcellularLocation>
        <location evidence="1">Membrane</location>
        <topology evidence="1">Multi-pass membrane protein</topology>
    </subcellularLocation>
</comment>
<dbReference type="InterPro" id="IPR004695">
    <property type="entry name" value="SLAC1/Mae1/Ssu1/TehA"/>
</dbReference>
<dbReference type="InterPro" id="IPR038665">
    <property type="entry name" value="Voltage-dep_anion_channel_sf"/>
</dbReference>
<gene>
    <name evidence="6" type="ORF">LTR69_009641</name>
</gene>
<evidence type="ECO:0000256" key="4">
    <source>
        <dbReference type="ARBA" id="ARBA00023136"/>
    </source>
</evidence>
<comment type="caution">
    <text evidence="6">The sequence shown here is derived from an EMBL/GenBank/DDBJ whole genome shotgun (WGS) entry which is preliminary data.</text>
</comment>
<evidence type="ECO:0000313" key="6">
    <source>
        <dbReference type="EMBL" id="KAK5052815.1"/>
    </source>
</evidence>
<feature type="transmembrane region" description="Helical" evidence="5">
    <location>
        <begin position="285"/>
        <end position="307"/>
    </location>
</feature>
<sequence>MPRFEMLNSTLQSQEDEDVSWKERLSHFTWSWFECTMSTGALATLLSEQPYTFHGLRTIGKVVFILDLVLFVTFLALITIRFSLNKGSLTKSLHDGKESFYFGTFWVSIGMIIYCIQAYGVPSCGQWLVTTSEALFWMYAGSVLLSATFQYHVIFDLERLSVQEMMPAWILPLYPFLVLGPVAGTLLYSQPRPSSALPILIGGIAFQGLGWCFAFIQYTLYITRLTSGVVPDEAERPGMYVAVGPAAYTCNALIVLGSQAQVILPPGFLGITTVPVGDICKAVGVFAGIFLWLVGFWFFALGTVGLIHGWKNAHFTLNWWAVILPNAGLTIALIQIGNVFGSVGIKAVCSSMTILLCGAWFWVAALNIKAVWRGQILWPHKDEDMEDVEGREQ</sequence>
<keyword evidence="3 5" id="KW-1133">Transmembrane helix</keyword>
<evidence type="ECO:0000256" key="5">
    <source>
        <dbReference type="SAM" id="Phobius"/>
    </source>
</evidence>
<evidence type="ECO:0000256" key="3">
    <source>
        <dbReference type="ARBA" id="ARBA00022989"/>
    </source>
</evidence>
<feature type="transmembrane region" description="Helical" evidence="5">
    <location>
        <begin position="59"/>
        <end position="80"/>
    </location>
</feature>
<dbReference type="Proteomes" id="UP001345691">
    <property type="component" value="Unassembled WGS sequence"/>
</dbReference>
<organism evidence="6 7">
    <name type="scientific">Exophiala sideris</name>
    <dbReference type="NCBI Taxonomy" id="1016849"/>
    <lineage>
        <taxon>Eukaryota</taxon>
        <taxon>Fungi</taxon>
        <taxon>Dikarya</taxon>
        <taxon>Ascomycota</taxon>
        <taxon>Pezizomycotina</taxon>
        <taxon>Eurotiomycetes</taxon>
        <taxon>Chaetothyriomycetidae</taxon>
        <taxon>Chaetothyriales</taxon>
        <taxon>Herpotrichiellaceae</taxon>
        <taxon>Exophiala</taxon>
    </lineage>
</organism>
<dbReference type="Gene3D" id="1.50.10.150">
    <property type="entry name" value="Voltage-dependent anion channel"/>
    <property type="match status" value="1"/>
</dbReference>
<reference evidence="6 7" key="1">
    <citation type="submission" date="2023-08" db="EMBL/GenBank/DDBJ databases">
        <title>Black Yeasts Isolated from many extreme environments.</title>
        <authorList>
            <person name="Coleine C."/>
            <person name="Stajich J.E."/>
            <person name="Selbmann L."/>
        </authorList>
    </citation>
    <scope>NUCLEOTIDE SEQUENCE [LARGE SCALE GENOMIC DNA]</scope>
    <source>
        <strain evidence="6 7">CCFEE 6328</strain>
    </source>
</reference>
<keyword evidence="7" id="KW-1185">Reference proteome</keyword>
<dbReference type="PANTHER" id="PTHR31162">
    <property type="entry name" value="MALIC ACID TRANSPORT PROTEIN-RELATED"/>
    <property type="match status" value="1"/>
</dbReference>
<feature type="transmembrane region" description="Helical" evidence="5">
    <location>
        <begin position="134"/>
        <end position="154"/>
    </location>
</feature>